<sequence>MYLCSLIKSRPVFEP</sequence>
<organism evidence="1">
    <name type="scientific">Arundo donax</name>
    <name type="common">Giant reed</name>
    <name type="synonym">Donax arundinaceus</name>
    <dbReference type="NCBI Taxonomy" id="35708"/>
    <lineage>
        <taxon>Eukaryota</taxon>
        <taxon>Viridiplantae</taxon>
        <taxon>Streptophyta</taxon>
        <taxon>Embryophyta</taxon>
        <taxon>Tracheophyta</taxon>
        <taxon>Spermatophyta</taxon>
        <taxon>Magnoliopsida</taxon>
        <taxon>Liliopsida</taxon>
        <taxon>Poales</taxon>
        <taxon>Poaceae</taxon>
        <taxon>PACMAD clade</taxon>
        <taxon>Arundinoideae</taxon>
        <taxon>Arundineae</taxon>
        <taxon>Arundo</taxon>
    </lineage>
</organism>
<dbReference type="EMBL" id="GBRH01273847">
    <property type="protein sequence ID" value="JAD24048.1"/>
    <property type="molecule type" value="Transcribed_RNA"/>
</dbReference>
<name>A0A0A8YEI4_ARUDO</name>
<accession>A0A0A8YEI4</accession>
<protein>
    <submittedName>
        <fullName evidence="1">Uncharacterized protein</fullName>
    </submittedName>
</protein>
<reference evidence="1" key="1">
    <citation type="submission" date="2014-09" db="EMBL/GenBank/DDBJ databases">
        <authorList>
            <person name="Magalhaes I.L.F."/>
            <person name="Oliveira U."/>
            <person name="Santos F.R."/>
            <person name="Vidigal T.H.D.A."/>
            <person name="Brescovit A.D."/>
            <person name="Santos A.J."/>
        </authorList>
    </citation>
    <scope>NUCLEOTIDE SEQUENCE</scope>
    <source>
        <tissue evidence="1">Shoot tissue taken approximately 20 cm above the soil surface</tissue>
    </source>
</reference>
<proteinExistence type="predicted"/>
<reference evidence="1" key="2">
    <citation type="journal article" date="2015" name="Data Brief">
        <title>Shoot transcriptome of the giant reed, Arundo donax.</title>
        <authorList>
            <person name="Barrero R.A."/>
            <person name="Guerrero F.D."/>
            <person name="Moolhuijzen P."/>
            <person name="Goolsby J.A."/>
            <person name="Tidwell J."/>
            <person name="Bellgard S.E."/>
            <person name="Bellgard M.I."/>
        </authorList>
    </citation>
    <scope>NUCLEOTIDE SEQUENCE</scope>
    <source>
        <tissue evidence="1">Shoot tissue taken approximately 20 cm above the soil surface</tissue>
    </source>
</reference>
<evidence type="ECO:0000313" key="1">
    <source>
        <dbReference type="EMBL" id="JAD24048.1"/>
    </source>
</evidence>